<comment type="caution">
    <text evidence="3">The sequence shown here is derived from an EMBL/GenBank/DDBJ whole genome shotgun (WGS) entry which is preliminary data.</text>
</comment>
<keyword evidence="4" id="KW-1185">Reference proteome</keyword>
<evidence type="ECO:0000256" key="1">
    <source>
        <dbReference type="ARBA" id="ARBA00038097"/>
    </source>
</evidence>
<dbReference type="EMBL" id="CAMPGE010011427">
    <property type="protein sequence ID" value="CAI2370262.1"/>
    <property type="molecule type" value="Genomic_DNA"/>
</dbReference>
<dbReference type="Gene3D" id="3.40.50.1820">
    <property type="entry name" value="alpha/beta hydrolase"/>
    <property type="match status" value="1"/>
</dbReference>
<dbReference type="SUPFAM" id="SSF53474">
    <property type="entry name" value="alpha/beta-Hydrolases"/>
    <property type="match status" value="1"/>
</dbReference>
<proteinExistence type="inferred from homology"/>
<sequence length="277" mass="32390">MFYFKTWKRLTENFHIICIDLLGFGRSSRPKFKCKTSEEAEDFFVLSIEKWREQMQLDSFSICCHSFGGYVMGRYALRFSDNIKKIIFLSSLGVDHVPEDIDQGLENFHCTLRFAKRAVFRLQKYLPRFIQTINPYSPLRVLGRMSGVFLKRETRMNMKKMPEEEFEIIYRYLYQVTLKPASAESAIHVLFTRNFIPKHPLIEAIDAPDGFKARGIDTCFIYGDSDWLDMNMNGPKVSAVLAEEGHNVHVLEDSDHHLFFDNVEGLLKIIEAQFKEE</sequence>
<gene>
    <name evidence="3" type="ORF">ECRASSUSDP1_LOCUS11571</name>
</gene>
<feature type="domain" description="AB hydrolase-1" evidence="2">
    <location>
        <begin position="13"/>
        <end position="262"/>
    </location>
</feature>
<comment type="similarity">
    <text evidence="1">Belongs to the peptidase S33 family. ABHD4/ABHD5 subfamily.</text>
</comment>
<dbReference type="PRINTS" id="PR00111">
    <property type="entry name" value="ABHYDROLASE"/>
</dbReference>
<dbReference type="Pfam" id="PF00561">
    <property type="entry name" value="Abhydrolase_1"/>
    <property type="match status" value="1"/>
</dbReference>
<dbReference type="PANTHER" id="PTHR42886:SF29">
    <property type="entry name" value="PUMMELIG, ISOFORM A"/>
    <property type="match status" value="1"/>
</dbReference>
<accession>A0AAD1UK72</accession>
<evidence type="ECO:0000259" key="2">
    <source>
        <dbReference type="Pfam" id="PF00561"/>
    </source>
</evidence>
<dbReference type="InterPro" id="IPR000073">
    <property type="entry name" value="AB_hydrolase_1"/>
</dbReference>
<dbReference type="GO" id="GO:0055088">
    <property type="term" value="P:lipid homeostasis"/>
    <property type="evidence" value="ECO:0007669"/>
    <property type="project" value="TreeGrafter"/>
</dbReference>
<dbReference type="GO" id="GO:0042171">
    <property type="term" value="F:lysophosphatidic acid acyltransferase activity"/>
    <property type="evidence" value="ECO:0007669"/>
    <property type="project" value="TreeGrafter"/>
</dbReference>
<organism evidence="3 4">
    <name type="scientific">Euplotes crassus</name>
    <dbReference type="NCBI Taxonomy" id="5936"/>
    <lineage>
        <taxon>Eukaryota</taxon>
        <taxon>Sar</taxon>
        <taxon>Alveolata</taxon>
        <taxon>Ciliophora</taxon>
        <taxon>Intramacronucleata</taxon>
        <taxon>Spirotrichea</taxon>
        <taxon>Hypotrichia</taxon>
        <taxon>Euplotida</taxon>
        <taxon>Euplotidae</taxon>
        <taxon>Moneuplotes</taxon>
    </lineage>
</organism>
<name>A0AAD1UK72_EUPCR</name>
<dbReference type="GO" id="GO:0052689">
    <property type="term" value="F:carboxylic ester hydrolase activity"/>
    <property type="evidence" value="ECO:0007669"/>
    <property type="project" value="TreeGrafter"/>
</dbReference>
<dbReference type="Proteomes" id="UP001295684">
    <property type="component" value="Unassembled WGS sequence"/>
</dbReference>
<evidence type="ECO:0000313" key="3">
    <source>
        <dbReference type="EMBL" id="CAI2370262.1"/>
    </source>
</evidence>
<dbReference type="InterPro" id="IPR029058">
    <property type="entry name" value="AB_hydrolase_fold"/>
</dbReference>
<evidence type="ECO:0000313" key="4">
    <source>
        <dbReference type="Proteomes" id="UP001295684"/>
    </source>
</evidence>
<dbReference type="GO" id="GO:0006654">
    <property type="term" value="P:phosphatidic acid biosynthetic process"/>
    <property type="evidence" value="ECO:0007669"/>
    <property type="project" value="TreeGrafter"/>
</dbReference>
<protein>
    <recommendedName>
        <fullName evidence="2">AB hydrolase-1 domain-containing protein</fullName>
    </recommendedName>
</protein>
<dbReference type="PANTHER" id="PTHR42886">
    <property type="entry name" value="RE40534P-RELATED"/>
    <property type="match status" value="1"/>
</dbReference>
<reference evidence="3" key="1">
    <citation type="submission" date="2023-07" db="EMBL/GenBank/DDBJ databases">
        <authorList>
            <consortium name="AG Swart"/>
            <person name="Singh M."/>
            <person name="Singh A."/>
            <person name="Seah K."/>
            <person name="Emmerich C."/>
        </authorList>
    </citation>
    <scope>NUCLEOTIDE SEQUENCE</scope>
    <source>
        <strain evidence="3">DP1</strain>
    </source>
</reference>
<dbReference type="AlphaFoldDB" id="A0AAD1UK72"/>